<dbReference type="InterPro" id="IPR001845">
    <property type="entry name" value="HTH_ArsR_DNA-bd_dom"/>
</dbReference>
<gene>
    <name evidence="3" type="ORF">ACFY05_41440</name>
</gene>
<protein>
    <submittedName>
        <fullName evidence="3">ArsR/SmtB family transcription factor</fullName>
    </submittedName>
</protein>
<evidence type="ECO:0000313" key="4">
    <source>
        <dbReference type="Proteomes" id="UP001602119"/>
    </source>
</evidence>
<dbReference type="RefSeq" id="WP_387348022.1">
    <property type="nucleotide sequence ID" value="NZ_JBIAXI010000047.1"/>
</dbReference>
<dbReference type="InterPro" id="IPR036390">
    <property type="entry name" value="WH_DNA-bd_sf"/>
</dbReference>
<reference evidence="3 4" key="1">
    <citation type="submission" date="2024-10" db="EMBL/GenBank/DDBJ databases">
        <title>The Natural Products Discovery Center: Release of the First 8490 Sequenced Strains for Exploring Actinobacteria Biosynthetic Diversity.</title>
        <authorList>
            <person name="Kalkreuter E."/>
            <person name="Kautsar S.A."/>
            <person name="Yang D."/>
            <person name="Bader C.D."/>
            <person name="Teijaro C.N."/>
            <person name="Fluegel L."/>
            <person name="Davis C.M."/>
            <person name="Simpson J.R."/>
            <person name="Lauterbach L."/>
            <person name="Steele A.D."/>
            <person name="Gui C."/>
            <person name="Meng S."/>
            <person name="Li G."/>
            <person name="Viehrig K."/>
            <person name="Ye F."/>
            <person name="Su P."/>
            <person name="Kiefer A.F."/>
            <person name="Nichols A."/>
            <person name="Cepeda A.J."/>
            <person name="Yan W."/>
            <person name="Fan B."/>
            <person name="Jiang Y."/>
            <person name="Adhikari A."/>
            <person name="Zheng C.-J."/>
            <person name="Schuster L."/>
            <person name="Cowan T.M."/>
            <person name="Smanski M.J."/>
            <person name="Chevrette M.G."/>
            <person name="De Carvalho L.P.S."/>
            <person name="Shen B."/>
        </authorList>
    </citation>
    <scope>NUCLEOTIDE SEQUENCE [LARGE SCALE GENOMIC DNA]</scope>
    <source>
        <strain evidence="3 4">NPDC001281</strain>
    </source>
</reference>
<dbReference type="EMBL" id="JBIAXI010000047">
    <property type="protein sequence ID" value="MFF4779300.1"/>
    <property type="molecule type" value="Genomic_DNA"/>
</dbReference>
<dbReference type="Proteomes" id="UP001602119">
    <property type="component" value="Unassembled WGS sequence"/>
</dbReference>
<evidence type="ECO:0000259" key="2">
    <source>
        <dbReference type="PROSITE" id="PS50987"/>
    </source>
</evidence>
<dbReference type="Pfam" id="PF12840">
    <property type="entry name" value="HTH_20"/>
    <property type="match status" value="1"/>
</dbReference>
<dbReference type="InterPro" id="IPR036388">
    <property type="entry name" value="WH-like_DNA-bd_sf"/>
</dbReference>
<proteinExistence type="predicted"/>
<dbReference type="Gene3D" id="1.10.10.10">
    <property type="entry name" value="Winged helix-like DNA-binding domain superfamily/Winged helix DNA-binding domain"/>
    <property type="match status" value="1"/>
</dbReference>
<sequence>MAFRHPDRNQIRIEDVLSALGNGVRLAVVRVLDAGGEHNCTSVLNTLGITAKSTMTHHWRVLRDSGVIWQQPSGRENLLVLRREDLDARYPGLLDAILSGARADDALDRGDRAGSAALAIPEPVVSGERPPETTEQSSLGGGLPRACIEVRAGA</sequence>
<evidence type="ECO:0000256" key="1">
    <source>
        <dbReference type="SAM" id="MobiDB-lite"/>
    </source>
</evidence>
<organism evidence="3 4">
    <name type="scientific">Microtetraspora fusca</name>
    <dbReference type="NCBI Taxonomy" id="1997"/>
    <lineage>
        <taxon>Bacteria</taxon>
        <taxon>Bacillati</taxon>
        <taxon>Actinomycetota</taxon>
        <taxon>Actinomycetes</taxon>
        <taxon>Streptosporangiales</taxon>
        <taxon>Streptosporangiaceae</taxon>
        <taxon>Microtetraspora</taxon>
    </lineage>
</organism>
<feature type="region of interest" description="Disordered" evidence="1">
    <location>
        <begin position="124"/>
        <end position="144"/>
    </location>
</feature>
<dbReference type="PROSITE" id="PS50987">
    <property type="entry name" value="HTH_ARSR_2"/>
    <property type="match status" value="1"/>
</dbReference>
<feature type="domain" description="HTH arsR-type" evidence="2">
    <location>
        <begin position="5"/>
        <end position="101"/>
    </location>
</feature>
<comment type="caution">
    <text evidence="3">The sequence shown here is derived from an EMBL/GenBank/DDBJ whole genome shotgun (WGS) entry which is preliminary data.</text>
</comment>
<dbReference type="SMART" id="SM00418">
    <property type="entry name" value="HTH_ARSR"/>
    <property type="match status" value="1"/>
</dbReference>
<dbReference type="SUPFAM" id="SSF46785">
    <property type="entry name" value="Winged helix' DNA-binding domain"/>
    <property type="match status" value="1"/>
</dbReference>
<keyword evidence="4" id="KW-1185">Reference proteome</keyword>
<accession>A0ABW6VIW0</accession>
<evidence type="ECO:0000313" key="3">
    <source>
        <dbReference type="EMBL" id="MFF4779300.1"/>
    </source>
</evidence>
<name>A0ABW6VIW0_MICFU</name>